<dbReference type="Pfam" id="PF13460">
    <property type="entry name" value="NAD_binding_10"/>
    <property type="match status" value="1"/>
</dbReference>
<organism evidence="2 3">
    <name type="scientific">Antrihabitans cavernicola</name>
    <dbReference type="NCBI Taxonomy" id="2495913"/>
    <lineage>
        <taxon>Bacteria</taxon>
        <taxon>Bacillati</taxon>
        <taxon>Actinomycetota</taxon>
        <taxon>Actinomycetes</taxon>
        <taxon>Mycobacteriales</taxon>
        <taxon>Nocardiaceae</taxon>
        <taxon>Antrihabitans</taxon>
    </lineage>
</organism>
<proteinExistence type="predicted"/>
<dbReference type="AlphaFoldDB" id="A0A5A7SC86"/>
<dbReference type="InterPro" id="IPR016040">
    <property type="entry name" value="NAD(P)-bd_dom"/>
</dbReference>
<dbReference type="GO" id="GO:0005737">
    <property type="term" value="C:cytoplasm"/>
    <property type="evidence" value="ECO:0007669"/>
    <property type="project" value="TreeGrafter"/>
</dbReference>
<feature type="domain" description="NAD(P)-binding" evidence="1">
    <location>
        <begin position="23"/>
        <end position="161"/>
    </location>
</feature>
<dbReference type="Pfam" id="PF11066">
    <property type="entry name" value="DUF2867"/>
    <property type="match status" value="1"/>
</dbReference>
<evidence type="ECO:0000313" key="2">
    <source>
        <dbReference type="EMBL" id="KAA0022959.1"/>
    </source>
</evidence>
<evidence type="ECO:0000259" key="1">
    <source>
        <dbReference type="Pfam" id="PF13460"/>
    </source>
</evidence>
<dbReference type="PANTHER" id="PTHR48079:SF6">
    <property type="entry name" value="NAD(P)-BINDING DOMAIN-CONTAINING PROTEIN-RELATED"/>
    <property type="match status" value="1"/>
</dbReference>
<evidence type="ECO:0000313" key="3">
    <source>
        <dbReference type="Proteomes" id="UP000322244"/>
    </source>
</evidence>
<gene>
    <name evidence="2" type="ORF">FOY51_10670</name>
</gene>
<dbReference type="Proteomes" id="UP000322244">
    <property type="component" value="Unassembled WGS sequence"/>
</dbReference>
<comment type="caution">
    <text evidence="2">The sequence shown here is derived from an EMBL/GenBank/DDBJ whole genome shotgun (WGS) entry which is preliminary data.</text>
</comment>
<protein>
    <submittedName>
        <fullName evidence="2">SDR family oxidoreductase</fullName>
    </submittedName>
</protein>
<accession>A0A5A7SC86</accession>
<dbReference type="InterPro" id="IPR051783">
    <property type="entry name" value="NAD(P)-dependent_oxidoreduct"/>
</dbReference>
<dbReference type="PANTHER" id="PTHR48079">
    <property type="entry name" value="PROTEIN YEEZ"/>
    <property type="match status" value="1"/>
</dbReference>
<reference evidence="2 3" key="1">
    <citation type="submission" date="2019-07" db="EMBL/GenBank/DDBJ databases">
        <title>Rhodococcus cavernicolus sp. nov., isolated from a cave.</title>
        <authorList>
            <person name="Lee S.D."/>
        </authorList>
    </citation>
    <scope>NUCLEOTIDE SEQUENCE [LARGE SCALE GENOMIC DNA]</scope>
    <source>
        <strain evidence="2 3">C1-24</strain>
    </source>
</reference>
<keyword evidence="3" id="KW-1185">Reference proteome</keyword>
<dbReference type="InterPro" id="IPR021295">
    <property type="entry name" value="DUF2867"/>
</dbReference>
<dbReference type="CDD" id="cd05245">
    <property type="entry name" value="SDR_a2"/>
    <property type="match status" value="1"/>
</dbReference>
<dbReference type="Gene3D" id="3.40.50.720">
    <property type="entry name" value="NAD(P)-binding Rossmann-like Domain"/>
    <property type="match status" value="1"/>
</dbReference>
<dbReference type="OrthoDB" id="9774199at2"/>
<dbReference type="InterPro" id="IPR036291">
    <property type="entry name" value="NAD(P)-bd_dom_sf"/>
</dbReference>
<sequence length="485" mass="52862">MRIPNPENAVDEPVAPVNALVTGATGYIGGRLAPRLIARGHHTRVLVRTPEKLRDVPWADDAEICEGDLGDLESLRLACKGIDVLYYLVHAMGTSGSFADADRNNAWNVAQAAKEAGVGRIVYLGGLHPLDGELSPHLRSRAEVGEILHNSGVPTVILQAGVVIGSGSASFEMIRHLTNRLPVMTTPKWVHNRIQPIAVRDVLHYLLAAAELPTVANRSYDIGGPEVFTYGDMMKIYGDVAGLSRRRILVLPVLTPHLASLWIGFVTPLPRGLAMPLIESVQCEAIAHDHDIDQVISPPDGGLTTYRDAVTLALRSAEVGEIDTQWTTTTATDAPSDPLPSDPHWAGETVYVDRRSHECAVDAATLWRSVESVGQPTGWNEFPSAWPVVAPVEAEQVDAGQFVRLRTHLKVPGRAWLELRVTELADRRSRLDQRVVYFPNGLAGRMYWYSIAPIRAALFRGMLENIAATASSTSPASRGEPIEQE</sequence>
<dbReference type="SUPFAM" id="SSF51735">
    <property type="entry name" value="NAD(P)-binding Rossmann-fold domains"/>
    <property type="match status" value="1"/>
</dbReference>
<dbReference type="GO" id="GO:0004029">
    <property type="term" value="F:aldehyde dehydrogenase (NAD+) activity"/>
    <property type="evidence" value="ECO:0007669"/>
    <property type="project" value="TreeGrafter"/>
</dbReference>
<name>A0A5A7SC86_9NOCA</name>
<dbReference type="EMBL" id="VLNY01000004">
    <property type="protein sequence ID" value="KAA0022959.1"/>
    <property type="molecule type" value="Genomic_DNA"/>
</dbReference>